<reference evidence="1 2" key="1">
    <citation type="submission" date="2014-02" db="EMBL/GenBank/DDBJ databases">
        <authorList>
            <person name="Sears C."/>
            <person name="Carroll K."/>
            <person name="Sack B.R."/>
            <person name="Qadri F."/>
            <person name="Myers L.L."/>
            <person name="Chung G.-T."/>
            <person name="Escheverria P."/>
            <person name="Fraser C.M."/>
            <person name="Sadzewicz L."/>
            <person name="Shefchek K.A."/>
            <person name="Tallon L."/>
            <person name="Das S.P."/>
            <person name="Daugherty S."/>
            <person name="Mongodin E.F."/>
        </authorList>
    </citation>
    <scope>NUCLEOTIDE SEQUENCE [LARGE SCALE GENOMIC DNA]</scope>
    <source>
        <strain evidence="1 2">S36L11</strain>
    </source>
</reference>
<proteinExistence type="predicted"/>
<dbReference type="AlphaFoldDB" id="A0A015Z8L4"/>
<dbReference type="PATRIC" id="fig|1339327.3.peg.297"/>
<gene>
    <name evidence="1" type="ORF">M136_5037</name>
</gene>
<name>A0A015Z8L4_BACFG</name>
<organism evidence="1 2">
    <name type="scientific">Bacteroides fragilis str. S36L11</name>
    <dbReference type="NCBI Taxonomy" id="1339327"/>
    <lineage>
        <taxon>Bacteria</taxon>
        <taxon>Pseudomonadati</taxon>
        <taxon>Bacteroidota</taxon>
        <taxon>Bacteroidia</taxon>
        <taxon>Bacteroidales</taxon>
        <taxon>Bacteroidaceae</taxon>
        <taxon>Bacteroides</taxon>
    </lineage>
</organism>
<comment type="caution">
    <text evidence="1">The sequence shown here is derived from an EMBL/GenBank/DDBJ whole genome shotgun (WGS) entry which is preliminary data.</text>
</comment>
<sequence length="43" mass="4780">MAGTPDIEKPNLHPPIPGGSIYQFNPVLIRLSRFLFNALFPIS</sequence>
<accession>A0A015Z8L4</accession>
<evidence type="ECO:0000313" key="1">
    <source>
        <dbReference type="EMBL" id="EXZ31189.1"/>
    </source>
</evidence>
<dbReference type="EMBL" id="JGDJ01000062">
    <property type="protein sequence ID" value="EXZ31189.1"/>
    <property type="molecule type" value="Genomic_DNA"/>
</dbReference>
<evidence type="ECO:0000313" key="2">
    <source>
        <dbReference type="Proteomes" id="UP000022082"/>
    </source>
</evidence>
<dbReference type="Proteomes" id="UP000022082">
    <property type="component" value="Unassembled WGS sequence"/>
</dbReference>
<protein>
    <submittedName>
        <fullName evidence="1">Uncharacterized protein</fullName>
    </submittedName>
</protein>